<accession>A0ABR9AI39</accession>
<dbReference type="Gene3D" id="1.10.1740.10">
    <property type="match status" value="1"/>
</dbReference>
<keyword evidence="2" id="KW-0805">Transcription regulation</keyword>
<dbReference type="InterPro" id="IPR039425">
    <property type="entry name" value="RNA_pol_sigma-70-like"/>
</dbReference>
<evidence type="ECO:0000256" key="3">
    <source>
        <dbReference type="ARBA" id="ARBA00023082"/>
    </source>
</evidence>
<keyword evidence="4" id="KW-0238">DNA-binding</keyword>
<dbReference type="PANTHER" id="PTHR43133">
    <property type="entry name" value="RNA POLYMERASE ECF-TYPE SIGMA FACTO"/>
    <property type="match status" value="1"/>
</dbReference>
<reference evidence="8 9" key="1">
    <citation type="submission" date="2020-09" db="EMBL/GenBank/DDBJ databases">
        <title>Echinicola sp. CAU 1574 isolated from sand of Sido Beach.</title>
        <authorList>
            <person name="Kim W."/>
        </authorList>
    </citation>
    <scope>NUCLEOTIDE SEQUENCE [LARGE SCALE GENOMIC DNA]</scope>
    <source>
        <strain evidence="8 9">CAU 1574</strain>
    </source>
</reference>
<evidence type="ECO:0000313" key="9">
    <source>
        <dbReference type="Proteomes" id="UP000647133"/>
    </source>
</evidence>
<dbReference type="InterPro" id="IPR007627">
    <property type="entry name" value="RNA_pol_sigma70_r2"/>
</dbReference>
<keyword evidence="3" id="KW-0731">Sigma factor</keyword>
<evidence type="ECO:0000256" key="4">
    <source>
        <dbReference type="ARBA" id="ARBA00023125"/>
    </source>
</evidence>
<keyword evidence="5" id="KW-0804">Transcription</keyword>
<evidence type="ECO:0000256" key="1">
    <source>
        <dbReference type="ARBA" id="ARBA00010641"/>
    </source>
</evidence>
<comment type="caution">
    <text evidence="8">The sequence shown here is derived from an EMBL/GenBank/DDBJ whole genome shotgun (WGS) entry which is preliminary data.</text>
</comment>
<keyword evidence="9" id="KW-1185">Reference proteome</keyword>
<feature type="domain" description="RNA polymerase sigma-70 region 2" evidence="6">
    <location>
        <begin position="12"/>
        <end position="75"/>
    </location>
</feature>
<evidence type="ECO:0000256" key="2">
    <source>
        <dbReference type="ARBA" id="ARBA00023015"/>
    </source>
</evidence>
<organism evidence="8 9">
    <name type="scientific">Echinicola arenosa</name>
    <dbReference type="NCBI Taxonomy" id="2774144"/>
    <lineage>
        <taxon>Bacteria</taxon>
        <taxon>Pseudomonadati</taxon>
        <taxon>Bacteroidota</taxon>
        <taxon>Cytophagia</taxon>
        <taxon>Cytophagales</taxon>
        <taxon>Cyclobacteriaceae</taxon>
        <taxon>Echinicola</taxon>
    </lineage>
</organism>
<protein>
    <submittedName>
        <fullName evidence="8">RNA polymerase sigma factor</fullName>
    </submittedName>
</protein>
<dbReference type="Proteomes" id="UP000647133">
    <property type="component" value="Unassembled WGS sequence"/>
</dbReference>
<proteinExistence type="inferred from homology"/>
<comment type="similarity">
    <text evidence="1">Belongs to the sigma-70 factor family. ECF subfamily.</text>
</comment>
<evidence type="ECO:0000256" key="5">
    <source>
        <dbReference type="ARBA" id="ARBA00023163"/>
    </source>
</evidence>
<dbReference type="Pfam" id="PF04542">
    <property type="entry name" value="Sigma70_r2"/>
    <property type="match status" value="1"/>
</dbReference>
<dbReference type="InterPro" id="IPR014284">
    <property type="entry name" value="RNA_pol_sigma-70_dom"/>
</dbReference>
<name>A0ABR9AI39_9BACT</name>
<evidence type="ECO:0000259" key="6">
    <source>
        <dbReference type="Pfam" id="PF04542"/>
    </source>
</evidence>
<dbReference type="InterPro" id="IPR013324">
    <property type="entry name" value="RNA_pol_sigma_r3/r4-like"/>
</dbReference>
<sequence length="167" mass="20048">MKTFFEAYIWSLRSKLYRMAYLWLKSRDEAEDAVQEALEKAWAQRDQLQKMENPTGWMVRVVRNQSLQKLREQRRWMVLETQDDLPEMPMDAAEDVSPALKMVFKFLKDLPEKQQEIFQLREVEGLTYEEIAEYLEISTEQVKVNLFRARKRLKSFLQEKGNYGRTG</sequence>
<gene>
    <name evidence="8" type="ORF">IFO69_06645</name>
</gene>
<dbReference type="InterPro" id="IPR013249">
    <property type="entry name" value="RNA_pol_sigma70_r4_t2"/>
</dbReference>
<dbReference type="CDD" id="cd06171">
    <property type="entry name" value="Sigma70_r4"/>
    <property type="match status" value="1"/>
</dbReference>
<evidence type="ECO:0000259" key="7">
    <source>
        <dbReference type="Pfam" id="PF08281"/>
    </source>
</evidence>
<dbReference type="SUPFAM" id="SSF88659">
    <property type="entry name" value="Sigma3 and sigma4 domains of RNA polymerase sigma factors"/>
    <property type="match status" value="1"/>
</dbReference>
<dbReference type="RefSeq" id="WP_192009289.1">
    <property type="nucleotide sequence ID" value="NZ_JACYTQ010000002.1"/>
</dbReference>
<dbReference type="Pfam" id="PF08281">
    <property type="entry name" value="Sigma70_r4_2"/>
    <property type="match status" value="1"/>
</dbReference>
<evidence type="ECO:0000313" key="8">
    <source>
        <dbReference type="EMBL" id="MBD8488422.1"/>
    </source>
</evidence>
<dbReference type="PANTHER" id="PTHR43133:SF8">
    <property type="entry name" value="RNA POLYMERASE SIGMA FACTOR HI_1459-RELATED"/>
    <property type="match status" value="1"/>
</dbReference>
<dbReference type="InterPro" id="IPR036388">
    <property type="entry name" value="WH-like_DNA-bd_sf"/>
</dbReference>
<dbReference type="Gene3D" id="1.10.10.10">
    <property type="entry name" value="Winged helix-like DNA-binding domain superfamily/Winged helix DNA-binding domain"/>
    <property type="match status" value="1"/>
</dbReference>
<feature type="domain" description="RNA polymerase sigma factor 70 region 4 type 2" evidence="7">
    <location>
        <begin position="107"/>
        <end position="153"/>
    </location>
</feature>
<dbReference type="EMBL" id="JACYTQ010000002">
    <property type="protein sequence ID" value="MBD8488422.1"/>
    <property type="molecule type" value="Genomic_DNA"/>
</dbReference>
<dbReference type="NCBIfam" id="TIGR02937">
    <property type="entry name" value="sigma70-ECF"/>
    <property type="match status" value="1"/>
</dbReference>
<dbReference type="SUPFAM" id="SSF88946">
    <property type="entry name" value="Sigma2 domain of RNA polymerase sigma factors"/>
    <property type="match status" value="1"/>
</dbReference>
<dbReference type="InterPro" id="IPR013325">
    <property type="entry name" value="RNA_pol_sigma_r2"/>
</dbReference>